<organism evidence="2">
    <name type="scientific">bioreactor metagenome</name>
    <dbReference type="NCBI Taxonomy" id="1076179"/>
    <lineage>
        <taxon>unclassified sequences</taxon>
        <taxon>metagenomes</taxon>
        <taxon>ecological metagenomes</taxon>
    </lineage>
</organism>
<dbReference type="EMBL" id="VSSQ01029607">
    <property type="protein sequence ID" value="MPM79800.1"/>
    <property type="molecule type" value="Genomic_DNA"/>
</dbReference>
<dbReference type="AlphaFoldDB" id="A0A645CRR6"/>
<dbReference type="GO" id="GO:0005840">
    <property type="term" value="C:ribosome"/>
    <property type="evidence" value="ECO:0007669"/>
    <property type="project" value="UniProtKB-KW"/>
</dbReference>
<protein>
    <submittedName>
        <fullName evidence="2">30S ribosomal protein S6</fullName>
    </submittedName>
</protein>
<dbReference type="CDD" id="cd00473">
    <property type="entry name" value="bS6"/>
    <property type="match status" value="1"/>
</dbReference>
<keyword evidence="2" id="KW-0687">Ribonucleoprotein</keyword>
<dbReference type="SUPFAM" id="SSF54995">
    <property type="entry name" value="Ribosomal protein S6"/>
    <property type="match status" value="1"/>
</dbReference>
<dbReference type="InterPro" id="IPR020814">
    <property type="entry name" value="Ribosomal_S6_plastid/chlpt"/>
</dbReference>
<dbReference type="GO" id="GO:0070181">
    <property type="term" value="F:small ribosomal subunit rRNA binding"/>
    <property type="evidence" value="ECO:0007669"/>
    <property type="project" value="TreeGrafter"/>
</dbReference>
<dbReference type="HAMAP" id="MF_00360">
    <property type="entry name" value="Ribosomal_bS6"/>
    <property type="match status" value="1"/>
</dbReference>
<dbReference type="Gene3D" id="3.30.70.60">
    <property type="match status" value="1"/>
</dbReference>
<dbReference type="GO" id="GO:0003735">
    <property type="term" value="F:structural constituent of ribosome"/>
    <property type="evidence" value="ECO:0007669"/>
    <property type="project" value="InterPro"/>
</dbReference>
<name>A0A645CRR6_9ZZZZ</name>
<dbReference type="PANTHER" id="PTHR21011">
    <property type="entry name" value="MITOCHONDRIAL 28S RIBOSOMAL PROTEIN S6"/>
    <property type="match status" value="1"/>
</dbReference>
<keyword evidence="2" id="KW-0689">Ribosomal protein</keyword>
<dbReference type="Pfam" id="PF01250">
    <property type="entry name" value="Ribosomal_S6"/>
    <property type="match status" value="1"/>
</dbReference>
<dbReference type="InterPro" id="IPR000529">
    <property type="entry name" value="Ribosomal_bS6"/>
</dbReference>
<dbReference type="InterPro" id="IPR014717">
    <property type="entry name" value="Transl_elong_EF1B/ribsomal_bS6"/>
</dbReference>
<dbReference type="InterPro" id="IPR035980">
    <property type="entry name" value="Ribosomal_bS6_sf"/>
</dbReference>
<comment type="similarity">
    <text evidence="1">Belongs to the bacterial ribosomal protein bS6 family.</text>
</comment>
<dbReference type="NCBIfam" id="TIGR00166">
    <property type="entry name" value="S6"/>
    <property type="match status" value="1"/>
</dbReference>
<evidence type="ECO:0000313" key="2">
    <source>
        <dbReference type="EMBL" id="MPM79800.1"/>
    </source>
</evidence>
<gene>
    <name evidence="2" type="primary">rpsF_32</name>
    <name evidence="2" type="ORF">SDC9_126842</name>
</gene>
<evidence type="ECO:0000256" key="1">
    <source>
        <dbReference type="ARBA" id="ARBA00009512"/>
    </source>
</evidence>
<reference evidence="2" key="1">
    <citation type="submission" date="2019-08" db="EMBL/GenBank/DDBJ databases">
        <authorList>
            <person name="Kucharzyk K."/>
            <person name="Murdoch R.W."/>
            <person name="Higgins S."/>
            <person name="Loffler F."/>
        </authorList>
    </citation>
    <scope>NUCLEOTIDE SEQUENCE</scope>
</reference>
<dbReference type="PANTHER" id="PTHR21011:SF1">
    <property type="entry name" value="SMALL RIBOSOMAL SUBUNIT PROTEIN BS6M"/>
    <property type="match status" value="1"/>
</dbReference>
<proteinExistence type="inferred from homology"/>
<accession>A0A645CRR6</accession>
<dbReference type="GO" id="GO:0006412">
    <property type="term" value="P:translation"/>
    <property type="evidence" value="ECO:0007669"/>
    <property type="project" value="InterPro"/>
</dbReference>
<dbReference type="GO" id="GO:0005737">
    <property type="term" value="C:cytoplasm"/>
    <property type="evidence" value="ECO:0007669"/>
    <property type="project" value="UniProtKB-ARBA"/>
</dbReference>
<sequence>MRNYEIVLIVHSELDETAFNAAIEKVKGWITTSGGSVSKVDVWGKRRMAYAIRKQREGQYVLINAEFAPAFTADLERNLRFLEPVIRFMITVVE</sequence>
<comment type="caution">
    <text evidence="2">The sequence shown here is derived from an EMBL/GenBank/DDBJ whole genome shotgun (WGS) entry which is preliminary data.</text>
</comment>